<evidence type="ECO:0000313" key="7">
    <source>
        <dbReference type="Proteomes" id="UP000736672"/>
    </source>
</evidence>
<reference evidence="6" key="1">
    <citation type="journal article" date="2021" name="Nat. Commun.">
        <title>Genetic determinants of endophytism in the Arabidopsis root mycobiome.</title>
        <authorList>
            <person name="Mesny F."/>
            <person name="Miyauchi S."/>
            <person name="Thiergart T."/>
            <person name="Pickel B."/>
            <person name="Atanasova L."/>
            <person name="Karlsson M."/>
            <person name="Huettel B."/>
            <person name="Barry K.W."/>
            <person name="Haridas S."/>
            <person name="Chen C."/>
            <person name="Bauer D."/>
            <person name="Andreopoulos W."/>
            <person name="Pangilinan J."/>
            <person name="LaButti K."/>
            <person name="Riley R."/>
            <person name="Lipzen A."/>
            <person name="Clum A."/>
            <person name="Drula E."/>
            <person name="Henrissat B."/>
            <person name="Kohler A."/>
            <person name="Grigoriev I.V."/>
            <person name="Martin F.M."/>
            <person name="Hacquard S."/>
        </authorList>
    </citation>
    <scope>NUCLEOTIDE SEQUENCE</scope>
    <source>
        <strain evidence="6">FSSC 5 MPI-SDFR-AT-0091</strain>
    </source>
</reference>
<keyword evidence="3" id="KW-0539">Nucleus</keyword>
<organism evidence="6 7">
    <name type="scientific">Fusarium solani</name>
    <name type="common">Filamentous fungus</name>
    <dbReference type="NCBI Taxonomy" id="169388"/>
    <lineage>
        <taxon>Eukaryota</taxon>
        <taxon>Fungi</taxon>
        <taxon>Dikarya</taxon>
        <taxon>Ascomycota</taxon>
        <taxon>Pezizomycotina</taxon>
        <taxon>Sordariomycetes</taxon>
        <taxon>Hypocreomycetidae</taxon>
        <taxon>Hypocreales</taxon>
        <taxon>Nectriaceae</taxon>
        <taxon>Fusarium</taxon>
        <taxon>Fusarium solani species complex</taxon>
    </lineage>
</organism>
<dbReference type="Gene3D" id="4.10.240.10">
    <property type="entry name" value="Zn(2)-C6 fungal-type DNA-binding domain"/>
    <property type="match status" value="2"/>
</dbReference>
<accession>A0A9P9HJ65</accession>
<keyword evidence="2" id="KW-0479">Metal-binding</keyword>
<dbReference type="OrthoDB" id="4236860at2759"/>
<evidence type="ECO:0000256" key="2">
    <source>
        <dbReference type="ARBA" id="ARBA00022723"/>
    </source>
</evidence>
<evidence type="ECO:0000313" key="6">
    <source>
        <dbReference type="EMBL" id="KAH7258618.1"/>
    </source>
</evidence>
<dbReference type="PANTHER" id="PTHR31001:SF58">
    <property type="entry name" value="ZN(II)2CYS6 TRANSCRIPTION FACTOR (EUROFUNG)"/>
    <property type="match status" value="1"/>
</dbReference>
<dbReference type="Proteomes" id="UP000736672">
    <property type="component" value="Unassembled WGS sequence"/>
</dbReference>
<dbReference type="SMART" id="SM00906">
    <property type="entry name" value="Fungal_trans"/>
    <property type="match status" value="1"/>
</dbReference>
<dbReference type="Pfam" id="PF00172">
    <property type="entry name" value="Zn_clus"/>
    <property type="match status" value="2"/>
</dbReference>
<name>A0A9P9HJ65_FUSSL</name>
<evidence type="ECO:0000259" key="5">
    <source>
        <dbReference type="PROSITE" id="PS50048"/>
    </source>
</evidence>
<dbReference type="InterPro" id="IPR050613">
    <property type="entry name" value="Sec_Metabolite_Reg"/>
</dbReference>
<dbReference type="PANTHER" id="PTHR31001">
    <property type="entry name" value="UNCHARACTERIZED TRANSCRIPTIONAL REGULATORY PROTEIN"/>
    <property type="match status" value="1"/>
</dbReference>
<evidence type="ECO:0000256" key="3">
    <source>
        <dbReference type="ARBA" id="ARBA00023242"/>
    </source>
</evidence>
<proteinExistence type="predicted"/>
<protein>
    <recommendedName>
        <fullName evidence="5">Zn(2)-C6 fungal-type domain-containing protein</fullName>
    </recommendedName>
</protein>
<dbReference type="CDD" id="cd12148">
    <property type="entry name" value="fungal_TF_MHR"/>
    <property type="match status" value="1"/>
</dbReference>
<dbReference type="EMBL" id="JAGTJS010000009">
    <property type="protein sequence ID" value="KAH7258618.1"/>
    <property type="molecule type" value="Genomic_DNA"/>
</dbReference>
<dbReference type="Pfam" id="PF04082">
    <property type="entry name" value="Fungal_trans"/>
    <property type="match status" value="1"/>
</dbReference>
<dbReference type="GO" id="GO:0000981">
    <property type="term" value="F:DNA-binding transcription factor activity, RNA polymerase II-specific"/>
    <property type="evidence" value="ECO:0007669"/>
    <property type="project" value="InterPro"/>
</dbReference>
<dbReference type="PROSITE" id="PS50048">
    <property type="entry name" value="ZN2_CY6_FUNGAL_2"/>
    <property type="match status" value="2"/>
</dbReference>
<comment type="subcellular location">
    <subcellularLocation>
        <location evidence="1">Nucleus</location>
    </subcellularLocation>
</comment>
<dbReference type="PROSITE" id="PS00463">
    <property type="entry name" value="ZN2_CY6_FUNGAL_1"/>
    <property type="match status" value="2"/>
</dbReference>
<dbReference type="GO" id="GO:0003677">
    <property type="term" value="F:DNA binding"/>
    <property type="evidence" value="ECO:0007669"/>
    <property type="project" value="InterPro"/>
</dbReference>
<feature type="compositionally biased region" description="Low complexity" evidence="4">
    <location>
        <begin position="107"/>
        <end position="117"/>
    </location>
</feature>
<comment type="caution">
    <text evidence="6">The sequence shown here is derived from an EMBL/GenBank/DDBJ whole genome shotgun (WGS) entry which is preliminary data.</text>
</comment>
<dbReference type="GO" id="GO:0005634">
    <property type="term" value="C:nucleus"/>
    <property type="evidence" value="ECO:0007669"/>
    <property type="project" value="UniProtKB-SubCell"/>
</dbReference>
<keyword evidence="7" id="KW-1185">Reference proteome</keyword>
<feature type="domain" description="Zn(2)-C6 fungal-type" evidence="5">
    <location>
        <begin position="9"/>
        <end position="39"/>
    </location>
</feature>
<feature type="compositionally biased region" description="Polar residues" evidence="4">
    <location>
        <begin position="78"/>
        <end position="102"/>
    </location>
</feature>
<dbReference type="CDD" id="cd00067">
    <property type="entry name" value="GAL4"/>
    <property type="match status" value="2"/>
</dbReference>
<dbReference type="InterPro" id="IPR001138">
    <property type="entry name" value="Zn2Cys6_DnaBD"/>
</dbReference>
<dbReference type="SUPFAM" id="SSF57701">
    <property type="entry name" value="Zn2/Cys6 DNA-binding domain"/>
    <property type="match status" value="2"/>
</dbReference>
<evidence type="ECO:0000256" key="1">
    <source>
        <dbReference type="ARBA" id="ARBA00004123"/>
    </source>
</evidence>
<gene>
    <name evidence="6" type="ORF">B0J15DRAFT_301640</name>
</gene>
<dbReference type="SMART" id="SM00066">
    <property type="entry name" value="GAL4"/>
    <property type="match status" value="2"/>
</dbReference>
<feature type="domain" description="Zn(2)-C6 fungal-type" evidence="5">
    <location>
        <begin position="159"/>
        <end position="190"/>
    </location>
</feature>
<dbReference type="GO" id="GO:0006351">
    <property type="term" value="P:DNA-templated transcription"/>
    <property type="evidence" value="ECO:0007669"/>
    <property type="project" value="InterPro"/>
</dbReference>
<dbReference type="InterPro" id="IPR007219">
    <property type="entry name" value="XnlR_reg_dom"/>
</dbReference>
<dbReference type="InterPro" id="IPR036864">
    <property type="entry name" value="Zn2-C6_fun-type_DNA-bd_sf"/>
</dbReference>
<feature type="region of interest" description="Disordered" evidence="4">
    <location>
        <begin position="78"/>
        <end position="149"/>
    </location>
</feature>
<dbReference type="AlphaFoldDB" id="A0A9P9HJ65"/>
<dbReference type="GO" id="GO:0008270">
    <property type="term" value="F:zinc ion binding"/>
    <property type="evidence" value="ECO:0007669"/>
    <property type="project" value="InterPro"/>
</dbReference>
<sequence>MPQQREVKTCDRCRHFKRRCDLVKPSCSRCLQAGVRCSFDTAAVSVASTSPGVSTITVPIIDIPYSASPTPAFMSTTTPISGSAISSTSPAQDSQQSLSAGNPTPPTTSTDSPASSTQAFGSGEAGADPVTEPDGPEPGESSMPSAQRVVRKRKRNCLSCLRCHRLKVKCDKELPCGRCKSSGNGRDCYYSFNKGPNGGKFPCPTAPVKGDESKGPQAAWQIQHKVRGSSHWRDLMTKIGKLTSMDSTPLALALEDVATNACLANFSLPGNFPFGTPGAAKYFTREAVVKLVEGEKSKCQSYIDRYLNLLETVNPVLDVELFSREVEQYWQDPYSASLDWMSLFLMVLGLGCFSSVEEPHQATELMMAAEACLVQTPVMFRPTFLSLQCLTLMVVAKHICNPTCWAIDSCWTLLGMVVRTAFIYGLPQETGAEDGEALDVSERDARRKLWLTILYLDIKVSMCNGMPPVTRPEDLCSIRNTPNWDQPDNLHMLLYRALPLVLEILAHVNSKDSQVSYPEVLRYKVQIRELMTYAKRVCNSQLQRITVDIFLRRCIMVLHRPFAMHPEGPSMFPESYWGSLECSLALLVHYREMWCSDKSLRLDLVGRAFVLDFFSASLTACLHVLRKDAPLAAAPVMDSQIPPRQIILDTLKSCFEIWSVEKESSVCYRTGYAILMAVLEVLPETSETN</sequence>
<evidence type="ECO:0000256" key="4">
    <source>
        <dbReference type="SAM" id="MobiDB-lite"/>
    </source>
</evidence>